<dbReference type="Proteomes" id="UP000076420">
    <property type="component" value="Unassembled WGS sequence"/>
</dbReference>
<dbReference type="EnsemblMetazoa" id="BGLB036332-RA">
    <property type="protein sequence ID" value="BGLB036332-PA"/>
    <property type="gene ID" value="BGLB036332"/>
</dbReference>
<dbReference type="InterPro" id="IPR036047">
    <property type="entry name" value="F-box-like_dom_sf"/>
</dbReference>
<dbReference type="GO" id="GO:0031146">
    <property type="term" value="P:SCF-dependent proteasomal ubiquitin-dependent protein catabolic process"/>
    <property type="evidence" value="ECO:0007669"/>
    <property type="project" value="TreeGrafter"/>
</dbReference>
<evidence type="ECO:0000256" key="1">
    <source>
        <dbReference type="ARBA" id="ARBA00022786"/>
    </source>
</evidence>
<dbReference type="SMART" id="SM00367">
    <property type="entry name" value="LRR_CC"/>
    <property type="match status" value="3"/>
</dbReference>
<reference evidence="3" key="1">
    <citation type="submission" date="2020-05" db="UniProtKB">
        <authorList>
            <consortium name="EnsemblMetazoa"/>
        </authorList>
    </citation>
    <scope>IDENTIFICATION</scope>
    <source>
        <strain evidence="3">BB02</strain>
    </source>
</reference>
<organism evidence="3 4">
    <name type="scientific">Biomphalaria glabrata</name>
    <name type="common">Bloodfluke planorb</name>
    <name type="synonym">Freshwater snail</name>
    <dbReference type="NCBI Taxonomy" id="6526"/>
    <lineage>
        <taxon>Eukaryota</taxon>
        <taxon>Metazoa</taxon>
        <taxon>Spiralia</taxon>
        <taxon>Lophotrochozoa</taxon>
        <taxon>Mollusca</taxon>
        <taxon>Gastropoda</taxon>
        <taxon>Heterobranchia</taxon>
        <taxon>Euthyneura</taxon>
        <taxon>Panpulmonata</taxon>
        <taxon>Hygrophila</taxon>
        <taxon>Lymnaeoidea</taxon>
        <taxon>Planorbidae</taxon>
        <taxon>Biomphalaria</taxon>
    </lineage>
</organism>
<proteinExistence type="predicted"/>
<evidence type="ECO:0000313" key="3">
    <source>
        <dbReference type="EnsemblMetazoa" id="BGLB036332-PA"/>
    </source>
</evidence>
<keyword evidence="1" id="KW-0833">Ubl conjugation pathway</keyword>
<dbReference type="SUPFAM" id="SSF81383">
    <property type="entry name" value="F-box domain"/>
    <property type="match status" value="1"/>
</dbReference>
<dbReference type="PANTHER" id="PTHR13318:SF95">
    <property type="entry name" value="F-BOX PROTEIN YLR352W"/>
    <property type="match status" value="1"/>
</dbReference>
<dbReference type="InterPro" id="IPR001810">
    <property type="entry name" value="F-box_dom"/>
</dbReference>
<dbReference type="VEuPathDB" id="VectorBase:BGLB036332"/>
<dbReference type="Pfam" id="PF12937">
    <property type="entry name" value="F-box-like"/>
    <property type="match status" value="1"/>
</dbReference>
<gene>
    <name evidence="3" type="primary">106057706</name>
</gene>
<dbReference type="SMART" id="SM00256">
    <property type="entry name" value="FBOX"/>
    <property type="match status" value="1"/>
</dbReference>
<dbReference type="InterPro" id="IPR032675">
    <property type="entry name" value="LRR_dom_sf"/>
</dbReference>
<sequence>MELTNIPHEVLVKIFSHLKINDLRNLALTCKKLKEATYDTLLWSDATVSLHLTLNTENWSTIYESLHVRGIKSLIFTVEHYTALDVHMSLMATHWPGIVNLKDDTEDGEGVPGQPDILQGLQLRNAKRLKLRSIGVMFCGILLDLMPYLETLDVSQSQFDNRCASNVVHLRRLRELNVANTNLSDFGMASLFGLNRNFIYRFDRMQLKYLRILDLSGCVFVTSTPWSCLRRLRFLNTLILSDGNNTKNLVYRYLARIVTLRCLIVKSFSQGRIIHRLGYYGNRLQCIHLSVDVFSDAVMLQFNHGYKELIYLKVDSMSLTDKGVEHISLLLPQLKILDLSGCHRITGMSIRHIKGLRNLQLLRILKTPEITQFNVNSMPSSCCVHSDYGFTPSSIDLNEFSNDPDVLIWLNRIFAEV</sequence>
<dbReference type="STRING" id="6526.A0A2C9LYI8"/>
<dbReference type="AlphaFoldDB" id="A0A2C9LYI8"/>
<dbReference type="Gene3D" id="1.20.1280.50">
    <property type="match status" value="1"/>
</dbReference>
<dbReference type="PANTHER" id="PTHR13318">
    <property type="entry name" value="PARTNER OF PAIRED, ISOFORM B-RELATED"/>
    <property type="match status" value="1"/>
</dbReference>
<name>A0A2C9LYI8_BIOGL</name>
<dbReference type="SUPFAM" id="SSF52047">
    <property type="entry name" value="RNI-like"/>
    <property type="match status" value="1"/>
</dbReference>
<dbReference type="KEGG" id="bgt:106057706"/>
<dbReference type="PROSITE" id="PS50181">
    <property type="entry name" value="FBOX"/>
    <property type="match status" value="1"/>
</dbReference>
<accession>A0A2C9LYI8</accession>
<evidence type="ECO:0000313" key="4">
    <source>
        <dbReference type="Proteomes" id="UP000076420"/>
    </source>
</evidence>
<protein>
    <recommendedName>
        <fullName evidence="2">F-box domain-containing protein</fullName>
    </recommendedName>
</protein>
<dbReference type="GO" id="GO:0019005">
    <property type="term" value="C:SCF ubiquitin ligase complex"/>
    <property type="evidence" value="ECO:0007669"/>
    <property type="project" value="TreeGrafter"/>
</dbReference>
<dbReference type="VEuPathDB" id="VectorBase:BGLAX_039015"/>
<dbReference type="InterPro" id="IPR006553">
    <property type="entry name" value="Leu-rich_rpt_Cys-con_subtyp"/>
</dbReference>
<dbReference type="Gene3D" id="3.80.10.10">
    <property type="entry name" value="Ribonuclease Inhibitor"/>
    <property type="match status" value="2"/>
</dbReference>
<feature type="domain" description="F-box" evidence="2">
    <location>
        <begin position="1"/>
        <end position="46"/>
    </location>
</feature>
<evidence type="ECO:0000259" key="2">
    <source>
        <dbReference type="PROSITE" id="PS50181"/>
    </source>
</evidence>